<dbReference type="Proteomes" id="UP000186955">
    <property type="component" value="Unassembled WGS sequence"/>
</dbReference>
<dbReference type="Pfam" id="PF00498">
    <property type="entry name" value="FHA"/>
    <property type="match status" value="1"/>
</dbReference>
<feature type="region of interest" description="Disordered" evidence="1">
    <location>
        <begin position="277"/>
        <end position="356"/>
    </location>
</feature>
<sequence length="579" mass="63741">MSEVQASVVLSPISPLGPESSITRSFTLSSRNPVFEIGRSSKREVKNRTPAKDNGWFDSRVMSRDHAELGFNMDKEVSSLCPPPYSFSHPMDYAEQRSSQKMIYIRDFGSTHGTWLNNVKLITGEDTPLLSGDILRFGVDVDRGDEEFPALSVRCNVTWSESTPTTDLDIYSCESSDMLYNHTAEPGPTTFESKPASELRPSSSTNTFCVPDDDESDVGEIKVNQISPFKVSDGDITVLYDDRHEDNYQASHGHELSMNSGPHDSGCEELFPIDHSHEEYSDSSNGEDSEFDSDPSSFSQVSDDEEDEEEAEHFDYLNLPIPISDDDNSGLEDESDVESDALYDDEYSVGQGEDEKECIDPSMLAHNDNEPPSALEEAIQDYTPASVTPKPHFKTEVQEQVPCPMHHQHIIFPTHFPLTPITPVLDHKRDEDDGSQRLGRLSIGDVLNNYQDGPFVGPSDATSKDASLEEEVVAESSSPASLKRKAFEMESQDAQIPESIMSPSENLDLETISQSQVADAISSALSESSDGERPNKRVKATHDTSNHLASYTATAVISALLGGLGTIALLASLPAEYFQ</sequence>
<accession>A0A1Q5UMY3</accession>
<dbReference type="EMBL" id="MNBE01000123">
    <property type="protein sequence ID" value="OKP13823.1"/>
    <property type="molecule type" value="Genomic_DNA"/>
</dbReference>
<keyword evidence="2" id="KW-0472">Membrane</keyword>
<proteinExistence type="predicted"/>
<reference evidence="4 5" key="1">
    <citation type="submission" date="2016-10" db="EMBL/GenBank/DDBJ databases">
        <title>Genome sequence of the ascomycete fungus Penicillium subrubescens.</title>
        <authorList>
            <person name="De Vries R.P."/>
            <person name="Peng M."/>
            <person name="Dilokpimol A."/>
            <person name="Hilden K."/>
            <person name="Makela M.R."/>
            <person name="Grigoriev I."/>
            <person name="Riley R."/>
            <person name="Granchi Z."/>
        </authorList>
    </citation>
    <scope>NUCLEOTIDE SEQUENCE [LARGE SCALE GENOMIC DNA]</scope>
    <source>
        <strain evidence="4 5">CBS 132785</strain>
    </source>
</reference>
<dbReference type="PANTHER" id="PTHR15715">
    <property type="entry name" value="CENTROSOMAL PROTEIN OF 170 KDA"/>
    <property type="match status" value="1"/>
</dbReference>
<evidence type="ECO:0000313" key="4">
    <source>
        <dbReference type="EMBL" id="OKP13823.1"/>
    </source>
</evidence>
<keyword evidence="2" id="KW-1133">Transmembrane helix</keyword>
<dbReference type="PROSITE" id="PS50006">
    <property type="entry name" value="FHA_DOMAIN"/>
    <property type="match status" value="1"/>
</dbReference>
<dbReference type="AlphaFoldDB" id="A0A1Q5UMY3"/>
<dbReference type="Gene3D" id="2.60.200.20">
    <property type="match status" value="1"/>
</dbReference>
<evidence type="ECO:0000259" key="3">
    <source>
        <dbReference type="PROSITE" id="PS50006"/>
    </source>
</evidence>
<dbReference type="SMART" id="SM00240">
    <property type="entry name" value="FHA"/>
    <property type="match status" value="1"/>
</dbReference>
<feature type="region of interest" description="Disordered" evidence="1">
    <location>
        <begin position="183"/>
        <end position="216"/>
    </location>
</feature>
<gene>
    <name evidence="4" type="ORF">PENSUB_398</name>
</gene>
<protein>
    <recommendedName>
        <fullName evidence="3">FHA domain-containing protein</fullName>
    </recommendedName>
</protein>
<keyword evidence="5" id="KW-1185">Reference proteome</keyword>
<evidence type="ECO:0000313" key="5">
    <source>
        <dbReference type="Proteomes" id="UP000186955"/>
    </source>
</evidence>
<dbReference type="STRING" id="1316194.A0A1Q5UMY3"/>
<dbReference type="InterPro" id="IPR000253">
    <property type="entry name" value="FHA_dom"/>
</dbReference>
<comment type="caution">
    <text evidence="4">The sequence shown here is derived from an EMBL/GenBank/DDBJ whole genome shotgun (WGS) entry which is preliminary data.</text>
</comment>
<name>A0A1Q5UMY3_9EURO</name>
<organism evidence="4 5">
    <name type="scientific">Penicillium subrubescens</name>
    <dbReference type="NCBI Taxonomy" id="1316194"/>
    <lineage>
        <taxon>Eukaryota</taxon>
        <taxon>Fungi</taxon>
        <taxon>Dikarya</taxon>
        <taxon>Ascomycota</taxon>
        <taxon>Pezizomycotina</taxon>
        <taxon>Eurotiomycetes</taxon>
        <taxon>Eurotiomycetidae</taxon>
        <taxon>Eurotiales</taxon>
        <taxon>Aspergillaceae</taxon>
        <taxon>Penicillium</taxon>
    </lineage>
</organism>
<feature type="transmembrane region" description="Helical" evidence="2">
    <location>
        <begin position="548"/>
        <end position="573"/>
    </location>
</feature>
<evidence type="ECO:0000256" key="2">
    <source>
        <dbReference type="SAM" id="Phobius"/>
    </source>
</evidence>
<keyword evidence="2" id="KW-0812">Transmembrane</keyword>
<dbReference type="PANTHER" id="PTHR15715:SF37">
    <property type="entry name" value="LD47843P"/>
    <property type="match status" value="1"/>
</dbReference>
<feature type="compositionally biased region" description="Acidic residues" evidence="1">
    <location>
        <begin position="324"/>
        <end position="356"/>
    </location>
</feature>
<dbReference type="SUPFAM" id="SSF49879">
    <property type="entry name" value="SMAD/FHA domain"/>
    <property type="match status" value="1"/>
</dbReference>
<feature type="compositionally biased region" description="Acidic residues" evidence="1">
    <location>
        <begin position="302"/>
        <end position="312"/>
    </location>
</feature>
<dbReference type="GO" id="GO:0005737">
    <property type="term" value="C:cytoplasm"/>
    <property type="evidence" value="ECO:0007669"/>
    <property type="project" value="TreeGrafter"/>
</dbReference>
<dbReference type="InterPro" id="IPR008984">
    <property type="entry name" value="SMAD_FHA_dom_sf"/>
</dbReference>
<dbReference type="InterPro" id="IPR051176">
    <property type="entry name" value="Cent_Immune-Sig_Mod"/>
</dbReference>
<evidence type="ECO:0000256" key="1">
    <source>
        <dbReference type="SAM" id="MobiDB-lite"/>
    </source>
</evidence>
<feature type="domain" description="FHA" evidence="3">
    <location>
        <begin position="35"/>
        <end position="121"/>
    </location>
</feature>